<comment type="caution">
    <text evidence="1">The sequence shown here is derived from an EMBL/GenBank/DDBJ whole genome shotgun (WGS) entry which is preliminary data.</text>
</comment>
<evidence type="ECO:0000313" key="2">
    <source>
        <dbReference type="Proteomes" id="UP000655588"/>
    </source>
</evidence>
<sequence>MTYTYIIVSPVTAKLFGYWVSLSNVHRDNNIFNIVRGGEERYVLYTTFGPGIDAKSPNPFIPQHPVEMSKAGVKVPLLVGFNANEGSFFLNCKFTFLVYKHTIPQHTKFTPCNLTEWQCLNYLIRRAEWTSCIFSDDSLTMIRAVS</sequence>
<dbReference type="EMBL" id="WNWW01000485">
    <property type="protein sequence ID" value="KAF3424239.1"/>
    <property type="molecule type" value="Genomic_DNA"/>
</dbReference>
<gene>
    <name evidence="1" type="ORF">E2986_12279</name>
</gene>
<name>A0A833RI76_9HYME</name>
<dbReference type="InterPro" id="IPR029058">
    <property type="entry name" value="AB_hydrolase_fold"/>
</dbReference>
<organism evidence="1 2">
    <name type="scientific">Frieseomelitta varia</name>
    <dbReference type="NCBI Taxonomy" id="561572"/>
    <lineage>
        <taxon>Eukaryota</taxon>
        <taxon>Metazoa</taxon>
        <taxon>Ecdysozoa</taxon>
        <taxon>Arthropoda</taxon>
        <taxon>Hexapoda</taxon>
        <taxon>Insecta</taxon>
        <taxon>Pterygota</taxon>
        <taxon>Neoptera</taxon>
        <taxon>Endopterygota</taxon>
        <taxon>Hymenoptera</taxon>
        <taxon>Apocrita</taxon>
        <taxon>Aculeata</taxon>
        <taxon>Apoidea</taxon>
        <taxon>Anthophila</taxon>
        <taxon>Apidae</taxon>
        <taxon>Frieseomelitta</taxon>
    </lineage>
</organism>
<protein>
    <recommendedName>
        <fullName evidence="3">Carboxylesterase type B domain-containing protein</fullName>
    </recommendedName>
</protein>
<dbReference type="Gene3D" id="3.40.50.1820">
    <property type="entry name" value="alpha/beta hydrolase"/>
    <property type="match status" value="1"/>
</dbReference>
<dbReference type="Proteomes" id="UP000655588">
    <property type="component" value="Unassembled WGS sequence"/>
</dbReference>
<keyword evidence="2" id="KW-1185">Reference proteome</keyword>
<proteinExistence type="predicted"/>
<evidence type="ECO:0000313" key="1">
    <source>
        <dbReference type="EMBL" id="KAF3424239.1"/>
    </source>
</evidence>
<reference evidence="1" key="1">
    <citation type="submission" date="2019-11" db="EMBL/GenBank/DDBJ databases">
        <title>The nuclear and mitochondrial genomes of Frieseomelitta varia - a highly eusocial stingless bee (Meliponini) with a permanently sterile worker caste.</title>
        <authorList>
            <person name="Freitas F.C.P."/>
            <person name="Lourenco A.P."/>
            <person name="Nunes F.M.F."/>
            <person name="Paschoal A.R."/>
            <person name="Abreu F.C.P."/>
            <person name="Barbin F.O."/>
            <person name="Bataglia L."/>
            <person name="Cardoso-Junior C.A.M."/>
            <person name="Cervoni M.S."/>
            <person name="Silva S.R."/>
            <person name="Dalarmi F."/>
            <person name="Del Lama M.A."/>
            <person name="Depintor T.S."/>
            <person name="Ferreira K.M."/>
            <person name="Goria P.S."/>
            <person name="Jaskot M.C."/>
            <person name="Lago D.C."/>
            <person name="Luna-Lucena D."/>
            <person name="Moda L.M."/>
            <person name="Nascimento L."/>
            <person name="Pedrino M."/>
            <person name="Rabico F.O."/>
            <person name="Sanches F.C."/>
            <person name="Santos D.E."/>
            <person name="Santos C.G."/>
            <person name="Vieira J."/>
            <person name="Lopes T.F."/>
            <person name="Barchuk A.R."/>
            <person name="Hartfelder K."/>
            <person name="Simoes Z.L.P."/>
            <person name="Bitondi M.M.G."/>
            <person name="Pinheiro D.G."/>
        </authorList>
    </citation>
    <scope>NUCLEOTIDE SEQUENCE</scope>
    <source>
        <strain evidence="1">USP_RPSP 00005682</strain>
        <tissue evidence="1">Whole individual</tissue>
    </source>
</reference>
<accession>A0A833RI76</accession>
<dbReference type="AlphaFoldDB" id="A0A833RI76"/>
<dbReference type="SUPFAM" id="SSF53474">
    <property type="entry name" value="alpha/beta-Hydrolases"/>
    <property type="match status" value="1"/>
</dbReference>
<evidence type="ECO:0008006" key="3">
    <source>
        <dbReference type="Google" id="ProtNLM"/>
    </source>
</evidence>